<proteinExistence type="inferred from homology"/>
<dbReference type="InterPro" id="IPR007681">
    <property type="entry name" value="Mog1"/>
</dbReference>
<evidence type="ECO:0000313" key="5">
    <source>
        <dbReference type="Proteomes" id="UP000095009"/>
    </source>
</evidence>
<protein>
    <submittedName>
        <fullName evidence="4">Mog1p/PsbP-like protein</fullName>
    </submittedName>
</protein>
<organism evidence="4 5">
    <name type="scientific">Nadsonia fulvescens var. elongata DSM 6958</name>
    <dbReference type="NCBI Taxonomy" id="857566"/>
    <lineage>
        <taxon>Eukaryota</taxon>
        <taxon>Fungi</taxon>
        <taxon>Dikarya</taxon>
        <taxon>Ascomycota</taxon>
        <taxon>Saccharomycotina</taxon>
        <taxon>Dipodascomycetes</taxon>
        <taxon>Dipodascales</taxon>
        <taxon>Dipodascales incertae sedis</taxon>
        <taxon>Nadsonia</taxon>
    </lineage>
</organism>
<dbReference type="Gene3D" id="3.40.1000.10">
    <property type="entry name" value="Mog1/PsbP, alpha/beta/alpha sandwich"/>
    <property type="match status" value="1"/>
</dbReference>
<evidence type="ECO:0000313" key="4">
    <source>
        <dbReference type="EMBL" id="ODQ66307.1"/>
    </source>
</evidence>
<dbReference type="GO" id="GO:0005634">
    <property type="term" value="C:nucleus"/>
    <property type="evidence" value="ECO:0007669"/>
    <property type="project" value="TreeGrafter"/>
</dbReference>
<keyword evidence="5" id="KW-1185">Reference proteome</keyword>
<comment type="similarity">
    <text evidence="1">Belongs to the MOG1 family.</text>
</comment>
<dbReference type="Proteomes" id="UP000095009">
    <property type="component" value="Unassembled WGS sequence"/>
</dbReference>
<dbReference type="AlphaFoldDB" id="A0A1E3PN78"/>
<name>A0A1E3PN78_9ASCO</name>
<evidence type="ECO:0000256" key="3">
    <source>
        <dbReference type="ARBA" id="ARBA00022927"/>
    </source>
</evidence>
<dbReference type="Pfam" id="PF04603">
    <property type="entry name" value="Mog1"/>
    <property type="match status" value="1"/>
</dbReference>
<dbReference type="EMBL" id="KV454408">
    <property type="protein sequence ID" value="ODQ66307.1"/>
    <property type="molecule type" value="Genomic_DNA"/>
</dbReference>
<accession>A0A1E3PN78</accession>
<dbReference type="GO" id="GO:0005085">
    <property type="term" value="F:guanyl-nucleotide exchange factor activity"/>
    <property type="evidence" value="ECO:0007669"/>
    <property type="project" value="TreeGrafter"/>
</dbReference>
<dbReference type="SUPFAM" id="SSF55724">
    <property type="entry name" value="Mog1p/PsbP-like"/>
    <property type="match status" value="1"/>
</dbReference>
<sequence>MEAESLNTSSTFNVRALYGGAIQTVIPEDFLDASEFRQVPDTQEVFVSAASGANGVDDSLIFDLLEMARDDAPTLEKLDLELHISDLAEANAVPNQWTLGLVESVAVDVNGEGKDNEIEKALVGTCIMPAHKWGRSERKDIEGDSVDVDRLSPTPLLLVVLGVLRLKEFTTDVVVSFNVPLIFRDDIEMFKNGDGIPRVEAANIAVKKSLEAFRLLNKGLFGA</sequence>
<dbReference type="STRING" id="857566.A0A1E3PN78"/>
<dbReference type="GO" id="GO:0006606">
    <property type="term" value="P:protein import into nucleus"/>
    <property type="evidence" value="ECO:0007669"/>
    <property type="project" value="TreeGrafter"/>
</dbReference>
<evidence type="ECO:0000256" key="2">
    <source>
        <dbReference type="ARBA" id="ARBA00022448"/>
    </source>
</evidence>
<dbReference type="PANTHER" id="PTHR15837:SF0">
    <property type="entry name" value="RAN GUANINE NUCLEOTIDE RELEASE FACTOR"/>
    <property type="match status" value="1"/>
</dbReference>
<dbReference type="PANTHER" id="PTHR15837">
    <property type="entry name" value="RAN GUANINE NUCLEOTIDE RELEASE FACTOR"/>
    <property type="match status" value="1"/>
</dbReference>
<gene>
    <name evidence="4" type="ORF">NADFUDRAFT_82166</name>
</gene>
<keyword evidence="3" id="KW-0653">Protein transport</keyword>
<dbReference type="GO" id="GO:0031267">
    <property type="term" value="F:small GTPase binding"/>
    <property type="evidence" value="ECO:0007669"/>
    <property type="project" value="TreeGrafter"/>
</dbReference>
<dbReference type="InterPro" id="IPR016123">
    <property type="entry name" value="Mog1/PsbP_a/b/a-sand"/>
</dbReference>
<dbReference type="OrthoDB" id="10255285at2759"/>
<keyword evidence="2" id="KW-0813">Transport</keyword>
<reference evidence="4 5" key="1">
    <citation type="journal article" date="2016" name="Proc. Natl. Acad. Sci. U.S.A.">
        <title>Comparative genomics of biotechnologically important yeasts.</title>
        <authorList>
            <person name="Riley R."/>
            <person name="Haridas S."/>
            <person name="Wolfe K.H."/>
            <person name="Lopes M.R."/>
            <person name="Hittinger C.T."/>
            <person name="Goeker M."/>
            <person name="Salamov A.A."/>
            <person name="Wisecaver J.H."/>
            <person name="Long T.M."/>
            <person name="Calvey C.H."/>
            <person name="Aerts A.L."/>
            <person name="Barry K.W."/>
            <person name="Choi C."/>
            <person name="Clum A."/>
            <person name="Coughlan A.Y."/>
            <person name="Deshpande S."/>
            <person name="Douglass A.P."/>
            <person name="Hanson S.J."/>
            <person name="Klenk H.-P."/>
            <person name="LaButti K.M."/>
            <person name="Lapidus A."/>
            <person name="Lindquist E.A."/>
            <person name="Lipzen A.M."/>
            <person name="Meier-Kolthoff J.P."/>
            <person name="Ohm R.A."/>
            <person name="Otillar R.P."/>
            <person name="Pangilinan J.L."/>
            <person name="Peng Y."/>
            <person name="Rokas A."/>
            <person name="Rosa C.A."/>
            <person name="Scheuner C."/>
            <person name="Sibirny A.A."/>
            <person name="Slot J.C."/>
            <person name="Stielow J.B."/>
            <person name="Sun H."/>
            <person name="Kurtzman C.P."/>
            <person name="Blackwell M."/>
            <person name="Grigoriev I.V."/>
            <person name="Jeffries T.W."/>
        </authorList>
    </citation>
    <scope>NUCLEOTIDE SEQUENCE [LARGE SCALE GENOMIC DNA]</scope>
    <source>
        <strain evidence="4 5">DSM 6958</strain>
    </source>
</reference>
<evidence type="ECO:0000256" key="1">
    <source>
        <dbReference type="ARBA" id="ARBA00010307"/>
    </source>
</evidence>